<evidence type="ECO:0000313" key="2">
    <source>
        <dbReference type="Proteomes" id="UP001652504"/>
    </source>
</evidence>
<evidence type="ECO:0008006" key="3">
    <source>
        <dbReference type="Google" id="ProtNLM"/>
    </source>
</evidence>
<name>A0ABT3A5F9_9ALTE</name>
<proteinExistence type="predicted"/>
<dbReference type="EMBL" id="JAOWKX010000002">
    <property type="protein sequence ID" value="MCV2883879.1"/>
    <property type="molecule type" value="Genomic_DNA"/>
</dbReference>
<evidence type="ECO:0000313" key="1">
    <source>
        <dbReference type="EMBL" id="MCV2883879.1"/>
    </source>
</evidence>
<comment type="caution">
    <text evidence="1">The sequence shown here is derived from an EMBL/GenBank/DDBJ whole genome shotgun (WGS) entry which is preliminary data.</text>
</comment>
<gene>
    <name evidence="1" type="ORF">OE749_04140</name>
</gene>
<accession>A0ABT3A5F9</accession>
<organism evidence="1 2">
    <name type="scientific">Fluctibacter corallii</name>
    <dbReference type="NCBI Taxonomy" id="2984329"/>
    <lineage>
        <taxon>Bacteria</taxon>
        <taxon>Pseudomonadati</taxon>
        <taxon>Pseudomonadota</taxon>
        <taxon>Gammaproteobacteria</taxon>
        <taxon>Alteromonadales</taxon>
        <taxon>Alteromonadaceae</taxon>
        <taxon>Fluctibacter</taxon>
    </lineage>
</organism>
<dbReference type="Proteomes" id="UP001652504">
    <property type="component" value="Unassembled WGS sequence"/>
</dbReference>
<keyword evidence="2" id="KW-1185">Reference proteome</keyword>
<protein>
    <recommendedName>
        <fullName evidence="3">Autophagy-related protein 101</fullName>
    </recommendedName>
</protein>
<reference evidence="1 2" key="1">
    <citation type="submission" date="2022-10" db="EMBL/GenBank/DDBJ databases">
        <title>Aestuariibacter sp. AA17 isolated from Montipora capitata coral fragment.</title>
        <authorList>
            <person name="Emsley S.A."/>
            <person name="Pfannmuller K.M."/>
            <person name="Loughran R.M."/>
            <person name="Shlafstein M."/>
            <person name="Papke E."/>
            <person name="Saw J.H."/>
            <person name="Ushijima B."/>
            <person name="Videau P."/>
        </authorList>
    </citation>
    <scope>NUCLEOTIDE SEQUENCE [LARGE SCALE GENOMIC DNA]</scope>
    <source>
        <strain evidence="1 2">AA17</strain>
    </source>
</reference>
<sequence>MSNTNWPFYFSLEADVINLSRYIEFDRKNFGVYSIELLRILLSTCSEIDVVLKQICAQLDENSKANNIAQYQKLICKDIDGFEEQHVVCSRFNLSFQPWNSWVDKKSPEWWRSYNEVKHNRDEHYSKASLQNVLESLSALYLVNMYNVFLKLNSTSPGFYFTVGNAVPHAPIQQDLFRLNDIMAYMME</sequence>
<dbReference type="RefSeq" id="WP_263711091.1">
    <property type="nucleotide sequence ID" value="NZ_JAOWKX010000002.1"/>
</dbReference>